<feature type="compositionally biased region" description="Basic and acidic residues" evidence="7">
    <location>
        <begin position="646"/>
        <end position="655"/>
    </location>
</feature>
<dbReference type="GO" id="GO:0048786">
    <property type="term" value="C:presynaptic active zone"/>
    <property type="evidence" value="ECO:0007669"/>
    <property type="project" value="TreeGrafter"/>
</dbReference>
<reference evidence="10" key="2">
    <citation type="submission" date="2023-03" db="EMBL/GenBank/DDBJ databases">
        <authorList>
            <consortium name="Wellcome Sanger Institute Data Sharing"/>
        </authorList>
    </citation>
    <scope>NUCLEOTIDE SEQUENCE [LARGE SCALE GENOMIC DNA]</scope>
</reference>
<dbReference type="SMART" id="SM00454">
    <property type="entry name" value="SAM"/>
    <property type="match status" value="3"/>
</dbReference>
<dbReference type="GO" id="GO:0007528">
    <property type="term" value="P:neuromuscular junction development"/>
    <property type="evidence" value="ECO:0007669"/>
    <property type="project" value="TreeGrafter"/>
</dbReference>
<dbReference type="Bgee" id="ENSACLG00000012559">
    <property type="expression patterns" value="Expressed in anal fin and 7 other cell types or tissues"/>
</dbReference>
<reference evidence="9" key="4">
    <citation type="submission" date="2025-09" db="UniProtKB">
        <authorList>
            <consortium name="Ensembl"/>
        </authorList>
    </citation>
    <scope>IDENTIFICATION</scope>
</reference>
<evidence type="ECO:0000256" key="1">
    <source>
        <dbReference type="ARBA" id="ARBA00007547"/>
    </source>
</evidence>
<evidence type="ECO:0000256" key="7">
    <source>
        <dbReference type="SAM" id="MobiDB-lite"/>
    </source>
</evidence>
<feature type="region of interest" description="Disordered" evidence="7">
    <location>
        <begin position="986"/>
        <end position="1019"/>
    </location>
</feature>
<dbReference type="InterPro" id="IPR029515">
    <property type="entry name" value="Liprin"/>
</dbReference>
<comment type="similarity">
    <text evidence="1">Belongs to the liprin family. Liprin-beta subfamily.</text>
</comment>
<feature type="coiled-coil region" evidence="6">
    <location>
        <begin position="289"/>
        <end position="344"/>
    </location>
</feature>
<proteinExistence type="inferred from homology"/>
<dbReference type="InterPro" id="IPR037618">
    <property type="entry name" value="LIPB1/2_SAM_2nd"/>
</dbReference>
<dbReference type="FunFam" id="1.10.150.50:FF:000007">
    <property type="entry name" value="Liprin-beta-1 isoform 1"/>
    <property type="match status" value="1"/>
</dbReference>
<feature type="region of interest" description="Disordered" evidence="7">
    <location>
        <begin position="242"/>
        <end position="264"/>
    </location>
</feature>
<feature type="coiled-coil region" evidence="6">
    <location>
        <begin position="106"/>
        <end position="168"/>
    </location>
</feature>
<dbReference type="AlphaFoldDB" id="A0A3P8PN05"/>
<comment type="function">
    <text evidence="5">May regulate the disassembly of focal adhesions. Did not bind receptor-like tyrosine phosphatases type 2A.</text>
</comment>
<dbReference type="Pfam" id="PF26022">
    <property type="entry name" value="CC_Liprin_beta"/>
    <property type="match status" value="1"/>
</dbReference>
<evidence type="ECO:0000313" key="9">
    <source>
        <dbReference type="Ensembl" id="ENSACLP00000018435.2"/>
    </source>
</evidence>
<dbReference type="FunFam" id="1.10.150.50:FF:000017">
    <property type="entry name" value="Liprin-beta-1 isoform 1"/>
    <property type="match status" value="1"/>
</dbReference>
<keyword evidence="3" id="KW-0677">Repeat</keyword>
<feature type="domain" description="SAM" evidence="8">
    <location>
        <begin position="682"/>
        <end position="746"/>
    </location>
</feature>
<dbReference type="GO" id="GO:0005829">
    <property type="term" value="C:cytosol"/>
    <property type="evidence" value="ECO:0007669"/>
    <property type="project" value="UniProtKB-ARBA"/>
</dbReference>
<evidence type="ECO:0000256" key="3">
    <source>
        <dbReference type="ARBA" id="ARBA00022737"/>
    </source>
</evidence>
<dbReference type="InterPro" id="IPR058914">
    <property type="entry name" value="LIPB1/2_CC"/>
</dbReference>
<dbReference type="Ensembl" id="ENSACLT00000018870.2">
    <property type="protein sequence ID" value="ENSACLP00000018435.2"/>
    <property type="gene ID" value="ENSACLG00000012559.2"/>
</dbReference>
<dbReference type="CDD" id="cd09563">
    <property type="entry name" value="SAM_liprin-beta1_2_repeat1"/>
    <property type="match status" value="1"/>
</dbReference>
<evidence type="ECO:0000256" key="5">
    <source>
        <dbReference type="ARBA" id="ARBA00060046"/>
    </source>
</evidence>
<dbReference type="PANTHER" id="PTHR12587:SF18">
    <property type="entry name" value="LIPRIN-BETA-2"/>
    <property type="match status" value="1"/>
</dbReference>
<dbReference type="Gene3D" id="1.10.150.50">
    <property type="entry name" value="Transcription Factor, Ets-1"/>
    <property type="match status" value="3"/>
</dbReference>
<dbReference type="PANTHER" id="PTHR12587">
    <property type="entry name" value="LAR INTERACTING PROTEIN LIP -RELATED PROTEIN"/>
    <property type="match status" value="1"/>
</dbReference>
<dbReference type="CDD" id="cd09566">
    <property type="entry name" value="SAM_liprin-beta1_2_repeat2"/>
    <property type="match status" value="1"/>
</dbReference>
<evidence type="ECO:0000259" key="8">
    <source>
        <dbReference type="PROSITE" id="PS50105"/>
    </source>
</evidence>
<protein>
    <recommendedName>
        <fullName evidence="8">SAM domain-containing protein</fullName>
    </recommendedName>
</protein>
<feature type="compositionally biased region" description="Basic and acidic residues" evidence="7">
    <location>
        <begin position="242"/>
        <end position="256"/>
    </location>
</feature>
<evidence type="ECO:0000256" key="4">
    <source>
        <dbReference type="ARBA" id="ARBA00023054"/>
    </source>
</evidence>
<dbReference type="InterPro" id="IPR037619">
    <property type="entry name" value="LIPB1/2_SAM_3rd"/>
</dbReference>
<evidence type="ECO:0000256" key="2">
    <source>
        <dbReference type="ARBA" id="ARBA00022553"/>
    </source>
</evidence>
<evidence type="ECO:0000313" key="10">
    <source>
        <dbReference type="Proteomes" id="UP000265100"/>
    </source>
</evidence>
<feature type="region of interest" description="Disordered" evidence="7">
    <location>
        <begin position="523"/>
        <end position="545"/>
    </location>
</feature>
<keyword evidence="2" id="KW-0597">Phosphoprotein</keyword>
<dbReference type="InterPro" id="IPR037617">
    <property type="entry name" value="LIPB1/2_SAM_1"/>
</dbReference>
<dbReference type="Pfam" id="PF07647">
    <property type="entry name" value="SAM_2"/>
    <property type="match status" value="1"/>
</dbReference>
<keyword evidence="4 6" id="KW-0175">Coiled coil</keyword>
<reference evidence="9" key="3">
    <citation type="submission" date="2025-08" db="UniProtKB">
        <authorList>
            <consortium name="Ensembl"/>
        </authorList>
    </citation>
    <scope>IDENTIFICATION</scope>
</reference>
<feature type="compositionally biased region" description="Basic residues" evidence="7">
    <location>
        <begin position="622"/>
        <end position="636"/>
    </location>
</feature>
<feature type="compositionally biased region" description="Polar residues" evidence="7">
    <location>
        <begin position="599"/>
        <end position="617"/>
    </location>
</feature>
<dbReference type="InterPro" id="IPR001660">
    <property type="entry name" value="SAM"/>
</dbReference>
<keyword evidence="10" id="KW-1185">Reference proteome</keyword>
<dbReference type="PROSITE" id="PS50105">
    <property type="entry name" value="SAM_DOMAIN"/>
    <property type="match status" value="3"/>
</dbReference>
<dbReference type="GeneTree" id="ENSGT01050000244951"/>
<feature type="domain" description="SAM" evidence="8">
    <location>
        <begin position="842"/>
        <end position="873"/>
    </location>
</feature>
<reference evidence="9 10" key="1">
    <citation type="submission" date="2018-05" db="EMBL/GenBank/DDBJ databases">
        <authorList>
            <person name="Datahose"/>
        </authorList>
    </citation>
    <scope>NUCLEOTIDE SEQUENCE</scope>
</reference>
<dbReference type="InterPro" id="IPR013761">
    <property type="entry name" value="SAM/pointed_sf"/>
</dbReference>
<dbReference type="CDD" id="cd09569">
    <property type="entry name" value="SAM_liprin-beta1_2_repeat3"/>
    <property type="match status" value="1"/>
</dbReference>
<feature type="compositionally biased region" description="Basic and acidic residues" evidence="7">
    <location>
        <begin position="993"/>
        <end position="1011"/>
    </location>
</feature>
<dbReference type="FunFam" id="1.10.150.50:FF:000005">
    <property type="entry name" value="Liprin-beta-1 isoform 1"/>
    <property type="match status" value="1"/>
</dbReference>
<dbReference type="Pfam" id="PF00536">
    <property type="entry name" value="SAM_1"/>
    <property type="match status" value="2"/>
</dbReference>
<dbReference type="Proteomes" id="UP000265100">
    <property type="component" value="Chromosome 7"/>
</dbReference>
<organism evidence="9 10">
    <name type="scientific">Astatotilapia calliptera</name>
    <name type="common">Eastern happy</name>
    <name type="synonym">Chromis callipterus</name>
    <dbReference type="NCBI Taxonomy" id="8154"/>
    <lineage>
        <taxon>Eukaryota</taxon>
        <taxon>Metazoa</taxon>
        <taxon>Chordata</taxon>
        <taxon>Craniata</taxon>
        <taxon>Vertebrata</taxon>
        <taxon>Euteleostomi</taxon>
        <taxon>Actinopterygii</taxon>
        <taxon>Neopterygii</taxon>
        <taxon>Teleostei</taxon>
        <taxon>Neoteleostei</taxon>
        <taxon>Acanthomorphata</taxon>
        <taxon>Ovalentaria</taxon>
        <taxon>Cichlomorphae</taxon>
        <taxon>Cichliformes</taxon>
        <taxon>Cichlidae</taxon>
        <taxon>African cichlids</taxon>
        <taxon>Pseudocrenilabrinae</taxon>
        <taxon>Haplochromini</taxon>
        <taxon>Astatotilapia</taxon>
    </lineage>
</organism>
<sequence length="1019" mass="114229">MLPAITMETEASHMLEAALEQMDDIIAGSKAAAMEFSNSMYDLGSPVSAGPLQVLQLAEDLKLSLELRPSQEERNSLRAQLPAETAQALVDWLQSGAVNLCSPANNETYQERLLRLEGDKESLVLQVSVLTDQVEAQGEKIRDLESSLEEHRQKLASTEEMLQQELMSRTSLETQKLDLMDEVSFLKLKLVSMEETQTNSHPQDSTDTKQNKAECVVNLISELQEQMCRFQEEISTRIQEKRALEEKEAQQGEPRDGQAQGYSPQVGLVGLDLSLSGSDARQHNGGKTVHDLQQEVKQLKSKVDELEGEKSQYERKLRATKAEISELQQLLASKDAEIVCLQTQLLARGGSANDNAERDQEYQRLKVGMESLLASNDEKDRRIEELTILLSQYRKMREVMALTQGSSEEELSGSLKLKAITHKAHSDILRSELSSRGSSPLMLSSSPYQRDLDFSFQNSVETSLVSAADPSLFNGSWHRRRLMSSSLEELQSGSLQKAVEIQPLESESDVGAENPHMELNKYQTLPGKLSKKNEPRAELNGDGDGEYLSPVQLSPVHSHSQDYSLIRCRSASAPVLGSPGKHDLYDVEHSEKLEECFPSDQSPLSSGVDSGQQSPVSPENRKGHRGIRKLWGKIRRSQSGSPVQVHDPELGDFKRGGFRATAGPRLARPGKTQDLKTPFSKWNTEQVCDWIEDIGLGQYSILARQWVTSGQTLLSATPQDLEKEMAMKNPLHRKKLQLSIKAISSKQPEKSAELDYLWVTRWLDDIGLPQYKDQFNEGRVDGQMLQYLTVNDLLFLKVTSQLHHLSIKCAIHVLHVNKFNPNCLKRRPGNESQFTPSEVVQWSNHRVMEWLRSVDLAEYAPNLRGSGVHGGLIMLEPRFNSDSMAMLLNIPPQKTLLRRHLTTNFNNLVGAQAQQEKREYTEATGYSPLSITAKVKPKKLGFSNLTHLRRRRPDESTDYVCPIESSSPQSGQSAVNGVQMRPYTGFRGLSPILDREPDRSRDQVGLEDSRADPSPWQQL</sequence>
<dbReference type="SUPFAM" id="SSF47769">
    <property type="entry name" value="SAM/Pointed domain"/>
    <property type="match status" value="3"/>
</dbReference>
<feature type="region of interest" description="Disordered" evidence="7">
    <location>
        <begin position="595"/>
        <end position="677"/>
    </location>
</feature>
<accession>A0A3P8PN05</accession>
<feature type="domain" description="SAM" evidence="8">
    <location>
        <begin position="759"/>
        <end position="817"/>
    </location>
</feature>
<gene>
    <name evidence="9" type="primary">PPFIBP2</name>
</gene>
<name>A0A3P8PN05_ASTCA</name>
<evidence type="ECO:0000256" key="6">
    <source>
        <dbReference type="SAM" id="Coils"/>
    </source>
</evidence>